<evidence type="ECO:0000259" key="8">
    <source>
        <dbReference type="PROSITE" id="PS50112"/>
    </source>
</evidence>
<dbReference type="SUPFAM" id="SSF47384">
    <property type="entry name" value="Homodimeric domain of signal transducing histidine kinase"/>
    <property type="match status" value="1"/>
</dbReference>
<reference evidence="9 10" key="1">
    <citation type="journal article" date="2016" name="Nat. Commun.">
        <title>Thousands of microbial genomes shed light on interconnected biogeochemical processes in an aquifer system.</title>
        <authorList>
            <person name="Anantharaman K."/>
            <person name="Brown C.T."/>
            <person name="Hug L.A."/>
            <person name="Sharon I."/>
            <person name="Castelle C.J."/>
            <person name="Probst A.J."/>
            <person name="Thomas B.C."/>
            <person name="Singh A."/>
            <person name="Wilkins M.J."/>
            <person name="Karaoz U."/>
            <person name="Brodie E.L."/>
            <person name="Williams K.H."/>
            <person name="Hubbard S.S."/>
            <person name="Banfield J.F."/>
        </authorList>
    </citation>
    <scope>NUCLEOTIDE SEQUENCE [LARGE SCALE GENOMIC DNA]</scope>
</reference>
<dbReference type="InterPro" id="IPR036097">
    <property type="entry name" value="HisK_dim/P_sf"/>
</dbReference>
<dbReference type="InterPro" id="IPR005467">
    <property type="entry name" value="His_kinase_dom"/>
</dbReference>
<keyword evidence="6" id="KW-0812">Transmembrane</keyword>
<gene>
    <name evidence="9" type="ORF">A3A34_01895</name>
</gene>
<evidence type="ECO:0000313" key="10">
    <source>
        <dbReference type="Proteomes" id="UP000178587"/>
    </source>
</evidence>
<dbReference type="InterPro" id="IPR003594">
    <property type="entry name" value="HATPase_dom"/>
</dbReference>
<evidence type="ECO:0000256" key="1">
    <source>
        <dbReference type="ARBA" id="ARBA00000085"/>
    </source>
</evidence>
<keyword evidence="6" id="KW-1133">Transmembrane helix</keyword>
<evidence type="ECO:0000256" key="5">
    <source>
        <dbReference type="ARBA" id="ARBA00022777"/>
    </source>
</evidence>
<dbReference type="Pfam" id="PF02518">
    <property type="entry name" value="HATPase_c"/>
    <property type="match status" value="1"/>
</dbReference>
<name>A0A1F6EN66_9BACT</name>
<protein>
    <recommendedName>
        <fullName evidence="2">histidine kinase</fullName>
        <ecNumber evidence="2">2.7.13.3</ecNumber>
    </recommendedName>
</protein>
<dbReference type="Pfam" id="PF05226">
    <property type="entry name" value="CHASE2"/>
    <property type="match status" value="1"/>
</dbReference>
<evidence type="ECO:0000256" key="6">
    <source>
        <dbReference type="SAM" id="Phobius"/>
    </source>
</evidence>
<evidence type="ECO:0000256" key="2">
    <source>
        <dbReference type="ARBA" id="ARBA00012438"/>
    </source>
</evidence>
<proteinExistence type="predicted"/>
<dbReference type="SUPFAM" id="SSF55874">
    <property type="entry name" value="ATPase domain of HSP90 chaperone/DNA topoisomerase II/histidine kinase"/>
    <property type="match status" value="1"/>
</dbReference>
<dbReference type="InterPro" id="IPR035965">
    <property type="entry name" value="PAS-like_dom_sf"/>
</dbReference>
<dbReference type="InterPro" id="IPR000014">
    <property type="entry name" value="PAS"/>
</dbReference>
<dbReference type="GO" id="GO:0009927">
    <property type="term" value="F:histidine phosphotransfer kinase activity"/>
    <property type="evidence" value="ECO:0007669"/>
    <property type="project" value="TreeGrafter"/>
</dbReference>
<feature type="domain" description="PAS" evidence="8">
    <location>
        <begin position="350"/>
        <end position="386"/>
    </location>
</feature>
<dbReference type="SMART" id="SM00387">
    <property type="entry name" value="HATPase_c"/>
    <property type="match status" value="1"/>
</dbReference>
<dbReference type="STRING" id="1798507.A3A34_01895"/>
<evidence type="ECO:0000256" key="4">
    <source>
        <dbReference type="ARBA" id="ARBA00022679"/>
    </source>
</evidence>
<dbReference type="InterPro" id="IPR007890">
    <property type="entry name" value="CHASE2"/>
</dbReference>
<feature type="domain" description="Histidine kinase" evidence="7">
    <location>
        <begin position="473"/>
        <end position="757"/>
    </location>
</feature>
<dbReference type="Pfam" id="PF00512">
    <property type="entry name" value="HisKA"/>
    <property type="match status" value="1"/>
</dbReference>
<dbReference type="Pfam" id="PF13596">
    <property type="entry name" value="PAS_10"/>
    <property type="match status" value="1"/>
</dbReference>
<feature type="transmembrane region" description="Helical" evidence="6">
    <location>
        <begin position="322"/>
        <end position="341"/>
    </location>
</feature>
<dbReference type="AlphaFoldDB" id="A0A1F6EN66"/>
<keyword evidence="6" id="KW-0472">Membrane</keyword>
<dbReference type="Gene3D" id="3.30.565.10">
    <property type="entry name" value="Histidine kinase-like ATPase, C-terminal domain"/>
    <property type="match status" value="1"/>
</dbReference>
<organism evidence="9 10">
    <name type="scientific">Candidatus Kaiserbacteria bacterium RIFCSPLOWO2_01_FULL_50_24</name>
    <dbReference type="NCBI Taxonomy" id="1798507"/>
    <lineage>
        <taxon>Bacteria</taxon>
        <taxon>Candidatus Kaiseribacteriota</taxon>
    </lineage>
</organism>
<evidence type="ECO:0000256" key="3">
    <source>
        <dbReference type="ARBA" id="ARBA00022553"/>
    </source>
</evidence>
<dbReference type="GO" id="GO:0005886">
    <property type="term" value="C:plasma membrane"/>
    <property type="evidence" value="ECO:0007669"/>
    <property type="project" value="TreeGrafter"/>
</dbReference>
<dbReference type="InterPro" id="IPR004358">
    <property type="entry name" value="Sig_transdc_His_kin-like_C"/>
</dbReference>
<dbReference type="SUPFAM" id="SSF55785">
    <property type="entry name" value="PYP-like sensor domain (PAS domain)"/>
    <property type="match status" value="1"/>
</dbReference>
<dbReference type="Proteomes" id="UP000178587">
    <property type="component" value="Unassembled WGS sequence"/>
</dbReference>
<keyword evidence="3" id="KW-0597">Phosphoprotein</keyword>
<feature type="transmembrane region" description="Helical" evidence="6">
    <location>
        <begin position="265"/>
        <end position="284"/>
    </location>
</feature>
<dbReference type="PANTHER" id="PTHR43047:SF72">
    <property type="entry name" value="OSMOSENSING HISTIDINE PROTEIN KINASE SLN1"/>
    <property type="match status" value="1"/>
</dbReference>
<dbReference type="EC" id="2.7.13.3" evidence="2"/>
<keyword evidence="4" id="KW-0808">Transferase</keyword>
<dbReference type="SMART" id="SM01080">
    <property type="entry name" value="CHASE2"/>
    <property type="match status" value="1"/>
</dbReference>
<feature type="transmembrane region" description="Helical" evidence="6">
    <location>
        <begin position="291"/>
        <end position="310"/>
    </location>
</feature>
<evidence type="ECO:0000313" key="9">
    <source>
        <dbReference type="EMBL" id="OGG75089.1"/>
    </source>
</evidence>
<keyword evidence="5" id="KW-0418">Kinase</keyword>
<evidence type="ECO:0000259" key="7">
    <source>
        <dbReference type="PROSITE" id="PS50109"/>
    </source>
</evidence>
<dbReference type="InterPro" id="IPR036890">
    <property type="entry name" value="HATPase_C_sf"/>
</dbReference>
<dbReference type="Gene3D" id="3.30.450.20">
    <property type="entry name" value="PAS domain"/>
    <property type="match status" value="1"/>
</dbReference>
<dbReference type="Gene3D" id="1.10.287.130">
    <property type="match status" value="1"/>
</dbReference>
<sequence length="763" mass="84097">MSFFSDYRYLALTALLIVVWLSGTLLDPLFFSLKNRSTDLLFRDTTPFGRVILIKVDDASLNKIGQWPWPRSIIAELVGRLGAASVVGIDISLQEPSRFGAEDDLVLADALKNSLVPIVLPSFYAESQVAYPLEVFGAWHGFSNVPVDGDGVVRHTYSERASVSSFSYTVASLYYADEKATLPDKTRRIHFHGRNTTYPSVSFIDVLEGNIPEDVFKGRIVLVGVTASGLGTFLNTPFGLMSALEIQANAVDTFVEKTYYTSSRALDAGIIVLMTILGGCVSLFARRIFHVAGALVGVLALYSASALVLFENHIVVDVFYPPIVMFGTVLIATTYQYAITLRREQTLRRSFDALNSMVASMTEGVVMVDKDKRVVVYNPQAERLLGVHHPQTLAFSDIVRVLKEYADIERIIDSILGEGKVHSFRDARIGDHFFQVVMAPVSSRAAVDGAVILFHDITDEKEIERVREDFTSMLVHELHSPLDVMRKMAEVLAAPTASLKKERRGQYMTQISENATRMLSLVNDLLDVAKMEAGKFELKKENADIRAVFGDRFAFYALLAGSIRLEYHVDETVPRAFSFDPQRIAQVLNNLLSNAIKFTPTPIPHGVTVNEKSNDTNSALKNHVRTLDGIGVSSQSERGFTKQRGDIVADVYLCNTRLPKKSKHGAPVYWFADSAREPQAAHCVVEIFNSGSTVAREDIPRLFDKFRQFEAAMRSTKKGTGLGLAIVRGIVEEHGGVVGAASNAEGTSFLFSIPGASDILSAV</sequence>
<dbReference type="PIRSF" id="PIRSF037347">
    <property type="entry name" value="STHK_CHASE2_PAS_prd"/>
    <property type="match status" value="1"/>
</dbReference>
<accession>A0A1F6EN66</accession>
<dbReference type="EMBL" id="MFLU01000007">
    <property type="protein sequence ID" value="OGG75089.1"/>
    <property type="molecule type" value="Genomic_DNA"/>
</dbReference>
<dbReference type="CDD" id="cd00082">
    <property type="entry name" value="HisKA"/>
    <property type="match status" value="1"/>
</dbReference>
<dbReference type="PROSITE" id="PS50109">
    <property type="entry name" value="HIS_KIN"/>
    <property type="match status" value="1"/>
</dbReference>
<dbReference type="PRINTS" id="PR00344">
    <property type="entry name" value="BCTRLSENSOR"/>
</dbReference>
<dbReference type="InterPro" id="IPR017181">
    <property type="entry name" value="Sig_transdc_His_kin_CHASE2"/>
</dbReference>
<dbReference type="SMART" id="SM00388">
    <property type="entry name" value="HisKA"/>
    <property type="match status" value="1"/>
</dbReference>
<dbReference type="PANTHER" id="PTHR43047">
    <property type="entry name" value="TWO-COMPONENT HISTIDINE PROTEIN KINASE"/>
    <property type="match status" value="1"/>
</dbReference>
<comment type="catalytic activity">
    <reaction evidence="1">
        <text>ATP + protein L-histidine = ADP + protein N-phospho-L-histidine.</text>
        <dbReference type="EC" id="2.7.13.3"/>
    </reaction>
</comment>
<dbReference type="GO" id="GO:0000155">
    <property type="term" value="F:phosphorelay sensor kinase activity"/>
    <property type="evidence" value="ECO:0007669"/>
    <property type="project" value="InterPro"/>
</dbReference>
<dbReference type="InterPro" id="IPR003661">
    <property type="entry name" value="HisK_dim/P_dom"/>
</dbReference>
<comment type="caution">
    <text evidence="9">The sequence shown here is derived from an EMBL/GenBank/DDBJ whole genome shotgun (WGS) entry which is preliminary data.</text>
</comment>
<dbReference type="PROSITE" id="PS50112">
    <property type="entry name" value="PAS"/>
    <property type="match status" value="1"/>
</dbReference>